<keyword evidence="3" id="KW-1185">Reference proteome</keyword>
<feature type="compositionally biased region" description="Basic residues" evidence="1">
    <location>
        <begin position="81"/>
        <end position="92"/>
    </location>
</feature>
<organism evidence="2 3">
    <name type="scientific">Actinopolyspora righensis</name>
    <dbReference type="NCBI Taxonomy" id="995060"/>
    <lineage>
        <taxon>Bacteria</taxon>
        <taxon>Bacillati</taxon>
        <taxon>Actinomycetota</taxon>
        <taxon>Actinomycetes</taxon>
        <taxon>Actinopolysporales</taxon>
        <taxon>Actinopolysporaceae</taxon>
        <taxon>Actinopolyspora</taxon>
        <taxon>Actinopolyspora alba group</taxon>
    </lineage>
</organism>
<dbReference type="Proteomes" id="UP000199165">
    <property type="component" value="Unassembled WGS sequence"/>
</dbReference>
<protein>
    <submittedName>
        <fullName evidence="2">Uncharacterized protein</fullName>
    </submittedName>
</protein>
<evidence type="ECO:0000313" key="2">
    <source>
        <dbReference type="EMBL" id="SFT60041.1"/>
    </source>
</evidence>
<reference evidence="3" key="1">
    <citation type="submission" date="2016-10" db="EMBL/GenBank/DDBJ databases">
        <authorList>
            <person name="Varghese N."/>
            <person name="Submissions S."/>
        </authorList>
    </citation>
    <scope>NUCLEOTIDE SEQUENCE [LARGE SCALE GENOMIC DNA]</scope>
    <source>
        <strain evidence="3">DSM 45501</strain>
    </source>
</reference>
<gene>
    <name evidence="2" type="ORF">SAMN04487904_104181</name>
</gene>
<dbReference type="AlphaFoldDB" id="A0A1I6ZC36"/>
<name>A0A1I6ZC36_9ACTN</name>
<proteinExistence type="predicted"/>
<evidence type="ECO:0000256" key="1">
    <source>
        <dbReference type="SAM" id="MobiDB-lite"/>
    </source>
</evidence>
<feature type="compositionally biased region" description="Basic and acidic residues" evidence="1">
    <location>
        <begin position="99"/>
        <end position="109"/>
    </location>
</feature>
<sequence>MTVDVEITSIAQQRRKVLRNKHAKHFEQWLEELKRDGCRALQYRLTGDLVERVCVRHLTGPLRVIVAFHNAEHATIVLNRSPRRQRPRHRRLPAPVLPGRDRNPVRADADETTLLRRRRAPTLGRRGDHRPGPAGPTSTTSTHKLIPRSGTSEEGLRSCCSCPSLAHACAGWPPTGNGCGQRMWNGVARRITVRRNRPPSLAGHCLPTISPKNASMTDTTQTNQPTTSCTGTYGWLTPAKGRAEAVLDERCAVPVAERQ</sequence>
<feature type="region of interest" description="Disordered" evidence="1">
    <location>
        <begin position="79"/>
        <end position="155"/>
    </location>
</feature>
<accession>A0A1I6ZC36</accession>
<evidence type="ECO:0000313" key="3">
    <source>
        <dbReference type="Proteomes" id="UP000199165"/>
    </source>
</evidence>
<dbReference type="EMBL" id="FPAT01000004">
    <property type="protein sequence ID" value="SFT60041.1"/>
    <property type="molecule type" value="Genomic_DNA"/>
</dbReference>